<feature type="region of interest" description="Disordered" evidence="1">
    <location>
        <begin position="145"/>
        <end position="171"/>
    </location>
</feature>
<evidence type="ECO:0000313" key="3">
    <source>
        <dbReference type="Proteomes" id="UP000800093"/>
    </source>
</evidence>
<evidence type="ECO:0000313" key="2">
    <source>
        <dbReference type="EMBL" id="KAF2259104.1"/>
    </source>
</evidence>
<reference evidence="3" key="1">
    <citation type="journal article" date="2020" name="Stud. Mycol.">
        <title>101 Dothideomycetes genomes: A test case for predicting lifestyles and emergence of pathogens.</title>
        <authorList>
            <person name="Haridas S."/>
            <person name="Albert R."/>
            <person name="Binder M."/>
            <person name="Bloem J."/>
            <person name="LaButti K."/>
            <person name="Salamov A."/>
            <person name="Andreopoulos B."/>
            <person name="Baker S."/>
            <person name="Barry K."/>
            <person name="Bills G."/>
            <person name="Bluhm B."/>
            <person name="Cannon C."/>
            <person name="Castanera R."/>
            <person name="Culley D."/>
            <person name="Daum C."/>
            <person name="Ezra D."/>
            <person name="Gonzalez J."/>
            <person name="Henrissat B."/>
            <person name="Kuo A."/>
            <person name="Liang C."/>
            <person name="Lipzen A."/>
            <person name="Lutzoni F."/>
            <person name="Magnuson J."/>
            <person name="Mondo S."/>
            <person name="Nolan M."/>
            <person name="Ohm R."/>
            <person name="Pangilinan J."/>
            <person name="Park H.-J."/>
            <person name="Ramirez L."/>
            <person name="Alfaro M."/>
            <person name="Sun H."/>
            <person name="Tritt A."/>
            <person name="Yoshinaga Y."/>
            <person name="Zwiers L.-H."/>
            <person name="Turgeon B."/>
            <person name="Goodwin S."/>
            <person name="Spatafora J."/>
            <person name="Crous P."/>
            <person name="Grigoriev I."/>
        </authorList>
    </citation>
    <scope>NUCLEOTIDE SEQUENCE [LARGE SCALE GENOMIC DNA]</scope>
    <source>
        <strain evidence="3">CBS 304.66</strain>
    </source>
</reference>
<gene>
    <name evidence="2" type="ORF">CC78DRAFT_586260</name>
</gene>
<evidence type="ECO:0000256" key="1">
    <source>
        <dbReference type="SAM" id="MobiDB-lite"/>
    </source>
</evidence>
<accession>A0A9P4JXS3</accession>
<protein>
    <submittedName>
        <fullName evidence="2">Uncharacterized protein</fullName>
    </submittedName>
</protein>
<sequence length="171" mass="18778">MVDATQCRAKVMPFTIYSELSGNRARNFEGRRFAVHSHSRYLRGPVCASNPIHAEAHIIRVPQAIRERYAAWVQQPPQKSAARFVQHLPWSGSPLVRRSAFMRQRCNSHGSGLLSPPSLPAPNHNGELQCSPVAAYSPTFESRWPGDGTNRAGTGRASLTVARGDTTGNFG</sequence>
<proteinExistence type="predicted"/>
<keyword evidence="3" id="KW-1185">Reference proteome</keyword>
<dbReference type="EMBL" id="ML986719">
    <property type="protein sequence ID" value="KAF2259104.1"/>
    <property type="molecule type" value="Genomic_DNA"/>
</dbReference>
<organism evidence="2 3">
    <name type="scientific">Lojkania enalia</name>
    <dbReference type="NCBI Taxonomy" id="147567"/>
    <lineage>
        <taxon>Eukaryota</taxon>
        <taxon>Fungi</taxon>
        <taxon>Dikarya</taxon>
        <taxon>Ascomycota</taxon>
        <taxon>Pezizomycotina</taxon>
        <taxon>Dothideomycetes</taxon>
        <taxon>Pleosporomycetidae</taxon>
        <taxon>Pleosporales</taxon>
        <taxon>Pleosporales incertae sedis</taxon>
        <taxon>Lojkania</taxon>
    </lineage>
</organism>
<dbReference type="AlphaFoldDB" id="A0A9P4JXS3"/>
<name>A0A9P4JXS3_9PLEO</name>
<comment type="caution">
    <text evidence="2">The sequence shown here is derived from an EMBL/GenBank/DDBJ whole genome shotgun (WGS) entry which is preliminary data.</text>
</comment>
<dbReference type="Proteomes" id="UP000800093">
    <property type="component" value="Unassembled WGS sequence"/>
</dbReference>